<evidence type="ECO:0000313" key="3">
    <source>
        <dbReference type="Proteomes" id="UP000324222"/>
    </source>
</evidence>
<feature type="region of interest" description="Disordered" evidence="1">
    <location>
        <begin position="20"/>
        <end position="51"/>
    </location>
</feature>
<comment type="caution">
    <text evidence="2">The sequence shown here is derived from an EMBL/GenBank/DDBJ whole genome shotgun (WGS) entry which is preliminary data.</text>
</comment>
<name>A0A5B7FU14_PORTR</name>
<reference evidence="2 3" key="1">
    <citation type="submission" date="2019-05" db="EMBL/GenBank/DDBJ databases">
        <title>Another draft genome of Portunus trituberculatus and its Hox gene families provides insights of decapod evolution.</title>
        <authorList>
            <person name="Jeong J.-H."/>
            <person name="Song I."/>
            <person name="Kim S."/>
            <person name="Choi T."/>
            <person name="Kim D."/>
            <person name="Ryu S."/>
            <person name="Kim W."/>
        </authorList>
    </citation>
    <scope>NUCLEOTIDE SEQUENCE [LARGE SCALE GENOMIC DNA]</scope>
    <source>
        <tissue evidence="2">Muscle</tissue>
    </source>
</reference>
<keyword evidence="3" id="KW-1185">Reference proteome</keyword>
<gene>
    <name evidence="2" type="ORF">E2C01_042226</name>
</gene>
<dbReference type="AlphaFoldDB" id="A0A5B7FU14"/>
<proteinExistence type="predicted"/>
<dbReference type="EMBL" id="VSRR010008287">
    <property type="protein sequence ID" value="MPC48453.1"/>
    <property type="molecule type" value="Genomic_DNA"/>
</dbReference>
<dbReference type="Proteomes" id="UP000324222">
    <property type="component" value="Unassembled WGS sequence"/>
</dbReference>
<protein>
    <submittedName>
        <fullName evidence="2">Uncharacterized protein</fullName>
    </submittedName>
</protein>
<feature type="compositionally biased region" description="Basic and acidic residues" evidence="1">
    <location>
        <begin position="22"/>
        <end position="33"/>
    </location>
</feature>
<sequence>MKYLSDLLLKVAAVKQSTTLEGRQEQTLKTREEKEEEEKEEEEEQEDNSITDLVFYLLSLPPAPQSISGSQPLPGLS</sequence>
<organism evidence="2 3">
    <name type="scientific">Portunus trituberculatus</name>
    <name type="common">Swimming crab</name>
    <name type="synonym">Neptunus trituberculatus</name>
    <dbReference type="NCBI Taxonomy" id="210409"/>
    <lineage>
        <taxon>Eukaryota</taxon>
        <taxon>Metazoa</taxon>
        <taxon>Ecdysozoa</taxon>
        <taxon>Arthropoda</taxon>
        <taxon>Crustacea</taxon>
        <taxon>Multicrustacea</taxon>
        <taxon>Malacostraca</taxon>
        <taxon>Eumalacostraca</taxon>
        <taxon>Eucarida</taxon>
        <taxon>Decapoda</taxon>
        <taxon>Pleocyemata</taxon>
        <taxon>Brachyura</taxon>
        <taxon>Eubrachyura</taxon>
        <taxon>Portunoidea</taxon>
        <taxon>Portunidae</taxon>
        <taxon>Portuninae</taxon>
        <taxon>Portunus</taxon>
    </lineage>
</organism>
<accession>A0A5B7FU14</accession>
<evidence type="ECO:0000313" key="2">
    <source>
        <dbReference type="EMBL" id="MPC48453.1"/>
    </source>
</evidence>
<feature type="compositionally biased region" description="Acidic residues" evidence="1">
    <location>
        <begin position="34"/>
        <end position="49"/>
    </location>
</feature>
<evidence type="ECO:0000256" key="1">
    <source>
        <dbReference type="SAM" id="MobiDB-lite"/>
    </source>
</evidence>